<evidence type="ECO:0000313" key="2">
    <source>
        <dbReference type="Proteomes" id="UP000274327"/>
    </source>
</evidence>
<gene>
    <name evidence="1" type="ORF">DS079_04745</name>
</gene>
<sequence>MSRAPSPLPETLRYAIFSTAEALAAGVDPTRLTRSDLRPLVRGLWARADRTVTEREIVAALCRVDPTAFAAGLTAARLWGMPLPGVFSMPVTEPPRQAHVVVGSEILPPRDGAVDRRLHMATPGRRRQGTRLVRWSRVEAETVGLLEARNGPAVRLVSRVGTFLSLGAVLDVGALVAIGDHLVRRPRQEYEGRSRPYATIPELVAAADGHRGRGARRVREAIAQVRMSSDSPPETALRLAMVAAGLPEPLANAPARQECAGGEVVELGEPDLHWPQWKLALEHEGPSHLHRRQQDRDIDRGDRRRDAGWVELRTTAKDLRAGCAPAVTKVRRELVRGGWRPG</sequence>
<reference evidence="1 2" key="1">
    <citation type="submission" date="2018-07" db="EMBL/GenBank/DDBJ databases">
        <title>Brachybacteriurn paraconglorneratum KCTC 9916.</title>
        <authorList>
            <person name="Li Y."/>
        </authorList>
    </citation>
    <scope>NUCLEOTIDE SEQUENCE [LARGE SCALE GENOMIC DNA]</scope>
    <source>
        <strain evidence="1 2">KCTC 9916</strain>
    </source>
</reference>
<protein>
    <recommendedName>
        <fullName evidence="3">AbiEi antitoxin C-terminal domain-containing protein</fullName>
    </recommendedName>
</protein>
<evidence type="ECO:0008006" key="3">
    <source>
        <dbReference type="Google" id="ProtNLM"/>
    </source>
</evidence>
<dbReference type="AlphaFoldDB" id="A0A3R8SF68"/>
<accession>A0A3R8SF68</accession>
<evidence type="ECO:0000313" key="1">
    <source>
        <dbReference type="EMBL" id="RRR19568.1"/>
    </source>
</evidence>
<organism evidence="1 2">
    <name type="scientific">Brachybacterium paraconglomeratum</name>
    <dbReference type="NCBI Taxonomy" id="173362"/>
    <lineage>
        <taxon>Bacteria</taxon>
        <taxon>Bacillati</taxon>
        <taxon>Actinomycetota</taxon>
        <taxon>Actinomycetes</taxon>
        <taxon>Micrococcales</taxon>
        <taxon>Dermabacteraceae</taxon>
        <taxon>Brachybacterium</taxon>
    </lineage>
</organism>
<dbReference type="Proteomes" id="UP000274327">
    <property type="component" value="Unassembled WGS sequence"/>
</dbReference>
<name>A0A3R8SF68_9MICO</name>
<comment type="caution">
    <text evidence="1">The sequence shown here is derived from an EMBL/GenBank/DDBJ whole genome shotgun (WGS) entry which is preliminary data.</text>
</comment>
<keyword evidence="2" id="KW-1185">Reference proteome</keyword>
<proteinExistence type="predicted"/>
<dbReference type="EMBL" id="QOCI01000002">
    <property type="protein sequence ID" value="RRR19568.1"/>
    <property type="molecule type" value="Genomic_DNA"/>
</dbReference>